<feature type="compositionally biased region" description="Pro residues" evidence="4">
    <location>
        <begin position="445"/>
        <end position="461"/>
    </location>
</feature>
<comment type="subcellular location">
    <subcellularLocation>
        <location evidence="1">Nucleus</location>
    </subcellularLocation>
</comment>
<accession>A0A9W7ZXE0</accession>
<dbReference type="SUPFAM" id="SSF48452">
    <property type="entry name" value="TPR-like"/>
    <property type="match status" value="1"/>
</dbReference>
<dbReference type="Pfam" id="PF14559">
    <property type="entry name" value="TPR_19"/>
    <property type="match status" value="1"/>
</dbReference>
<dbReference type="Pfam" id="PF13181">
    <property type="entry name" value="TPR_8"/>
    <property type="match status" value="1"/>
</dbReference>
<dbReference type="AlphaFoldDB" id="A0A9W7ZXE0"/>
<feature type="repeat" description="TPR" evidence="3">
    <location>
        <begin position="222"/>
        <end position="255"/>
    </location>
</feature>
<dbReference type="InterPro" id="IPR051630">
    <property type="entry name" value="Corepressor-Demethylase"/>
</dbReference>
<feature type="repeat" description="TPR" evidence="3">
    <location>
        <begin position="44"/>
        <end position="77"/>
    </location>
</feature>
<feature type="region of interest" description="Disordered" evidence="4">
    <location>
        <begin position="646"/>
        <end position="683"/>
    </location>
</feature>
<feature type="compositionally biased region" description="Polar residues" evidence="4">
    <location>
        <begin position="409"/>
        <end position="423"/>
    </location>
</feature>
<evidence type="ECO:0000256" key="4">
    <source>
        <dbReference type="SAM" id="MobiDB-lite"/>
    </source>
</evidence>
<dbReference type="GO" id="GO:0000978">
    <property type="term" value="F:RNA polymerase II cis-regulatory region sequence-specific DNA binding"/>
    <property type="evidence" value="ECO:0007669"/>
    <property type="project" value="TreeGrafter"/>
</dbReference>
<dbReference type="PROSITE" id="PS50293">
    <property type="entry name" value="TPR_REGION"/>
    <property type="match status" value="1"/>
</dbReference>
<dbReference type="EMBL" id="JANBPT010000806">
    <property type="protein sequence ID" value="KAJ1912737.1"/>
    <property type="molecule type" value="Genomic_DNA"/>
</dbReference>
<dbReference type="PANTHER" id="PTHR14017:SF1">
    <property type="entry name" value="LD02225P"/>
    <property type="match status" value="1"/>
</dbReference>
<comment type="caution">
    <text evidence="5">The sequence shown here is derived from an EMBL/GenBank/DDBJ whole genome shotgun (WGS) entry which is preliminary data.</text>
</comment>
<evidence type="ECO:0000256" key="1">
    <source>
        <dbReference type="ARBA" id="ARBA00004123"/>
    </source>
</evidence>
<protein>
    <submittedName>
        <fullName evidence="5">Glucose repression mediator protein</fullName>
    </submittedName>
</protein>
<feature type="repeat" description="TPR" evidence="3">
    <location>
        <begin position="328"/>
        <end position="361"/>
    </location>
</feature>
<dbReference type="GO" id="GO:0010468">
    <property type="term" value="P:regulation of gene expression"/>
    <property type="evidence" value="ECO:0007669"/>
    <property type="project" value="TreeGrafter"/>
</dbReference>
<proteinExistence type="predicted"/>
<keyword evidence="3" id="KW-0802">TPR repeat</keyword>
<feature type="repeat" description="TPR" evidence="3">
    <location>
        <begin position="185"/>
        <end position="218"/>
    </location>
</feature>
<evidence type="ECO:0000313" key="6">
    <source>
        <dbReference type="Proteomes" id="UP001150569"/>
    </source>
</evidence>
<reference evidence="5" key="1">
    <citation type="submission" date="2022-07" db="EMBL/GenBank/DDBJ databases">
        <title>Phylogenomic reconstructions and comparative analyses of Kickxellomycotina fungi.</title>
        <authorList>
            <person name="Reynolds N.K."/>
            <person name="Stajich J.E."/>
            <person name="Barry K."/>
            <person name="Grigoriev I.V."/>
            <person name="Crous P."/>
            <person name="Smith M.E."/>
        </authorList>
    </citation>
    <scope>NUCLEOTIDE SEQUENCE</scope>
    <source>
        <strain evidence="5">RSA 861</strain>
    </source>
</reference>
<feature type="repeat" description="TPR" evidence="3">
    <location>
        <begin position="294"/>
        <end position="327"/>
    </location>
</feature>
<feature type="repeat" description="TPR" evidence="3">
    <location>
        <begin position="78"/>
        <end position="111"/>
    </location>
</feature>
<evidence type="ECO:0000256" key="2">
    <source>
        <dbReference type="ARBA" id="ARBA00023242"/>
    </source>
</evidence>
<feature type="compositionally biased region" description="Pro residues" evidence="4">
    <location>
        <begin position="24"/>
        <end position="34"/>
    </location>
</feature>
<dbReference type="GO" id="GO:0031490">
    <property type="term" value="F:chromatin DNA binding"/>
    <property type="evidence" value="ECO:0007669"/>
    <property type="project" value="TreeGrafter"/>
</dbReference>
<keyword evidence="2" id="KW-0539">Nucleus</keyword>
<feature type="region of interest" description="Disordered" evidence="4">
    <location>
        <begin position="409"/>
        <end position="492"/>
    </location>
</feature>
<dbReference type="PROSITE" id="PS50005">
    <property type="entry name" value="TPR"/>
    <property type="match status" value="8"/>
</dbReference>
<sequence>MTPGGAPNGLPLPNGLPASALTQPAPPPAKPPAAPLSRSTILREQIWVKAGNLHELFEEPDQALKSYENALRHNPNSVPALTQIAALYRARDDFAKAVDYFQRIISIEPNNGEVWGAVGHCFLMTDSLSRAYTAYQQALYHMPNPKEPKLWYGIGILYDRFGSFDHAEEAFSAVMKIDPKFEKANEIYFRLGIIYKSQGRYAGSLGYFRYILDNPPKPLTATDIWFQIGHVHELAKEFPQAKEAYERVLTDNPEHSKVLQQLGWLYAQPGTGFTNPETALSLLTRCISADETDAQSWYLLGRCYMSTGQHAEAYDCYQQAVYRDSSNAHFWCSIGVLYFQISQYRDALDAYSRALRYNAQLSEVWHNLGTLYETCNNQVDDAINAYVRALDVDPNNEVVKQRLSLLQHAQSTGTSTNIGTVPTPQDPAVVHSQPATAGPGGYLPPGNPPQLDGPPPGPPHTLAPNGMPSGGGPPRLAAPGSPPVPRPDTLVRRRHTRIIHPTTLPDPRPAVPRQVITLEAGTPTAAESTTHRPPRLQVPAARPTLTRPPRLTALRLPGLVATPAPRIRVATPHLETGPHRVTASRPHSPATTRTVIILGPPDCGRCSPRQLRASPVTRTTAGVLRPVRPCPRPLGVVQAPSIPLALTPHLDSQGTTPVAPRPTTPPADSTPRPTAIDAVPPVTHPGLSLDACTTLVTTSFRITPTTAIPKNIPR</sequence>
<dbReference type="GO" id="GO:0005634">
    <property type="term" value="C:nucleus"/>
    <property type="evidence" value="ECO:0007669"/>
    <property type="project" value="UniProtKB-SubCell"/>
</dbReference>
<dbReference type="InterPro" id="IPR019734">
    <property type="entry name" value="TPR_rpt"/>
</dbReference>
<gene>
    <name evidence="5" type="primary">SSN6_3</name>
    <name evidence="5" type="ORF">IWQ60_009523</name>
</gene>
<dbReference type="Gene3D" id="1.25.40.10">
    <property type="entry name" value="Tetratricopeptide repeat domain"/>
    <property type="match status" value="3"/>
</dbReference>
<dbReference type="OrthoDB" id="418911at2759"/>
<dbReference type="Pfam" id="PF12895">
    <property type="entry name" value="ANAPC3"/>
    <property type="match status" value="1"/>
</dbReference>
<feature type="repeat" description="TPR" evidence="3">
    <location>
        <begin position="148"/>
        <end position="181"/>
    </location>
</feature>
<dbReference type="FunFam" id="1.25.40.10:FF:000403">
    <property type="entry name" value="General transcriptional repressor, putative"/>
    <property type="match status" value="1"/>
</dbReference>
<evidence type="ECO:0000256" key="3">
    <source>
        <dbReference type="PROSITE-ProRule" id="PRU00339"/>
    </source>
</evidence>
<feature type="compositionally biased region" description="Low complexity" evidence="4">
    <location>
        <begin position="1"/>
        <end position="21"/>
    </location>
</feature>
<name>A0A9W7ZXE0_9FUNG</name>
<dbReference type="PANTHER" id="PTHR14017">
    <property type="entry name" value="LYSINE-SPECIFIC DEMETHYLASE"/>
    <property type="match status" value="1"/>
</dbReference>
<feature type="region of interest" description="Disordered" evidence="4">
    <location>
        <begin position="1"/>
        <end position="36"/>
    </location>
</feature>
<keyword evidence="6" id="KW-1185">Reference proteome</keyword>
<dbReference type="Proteomes" id="UP001150569">
    <property type="component" value="Unassembled WGS sequence"/>
</dbReference>
<feature type="repeat" description="TPR" evidence="3">
    <location>
        <begin position="112"/>
        <end position="145"/>
    </location>
</feature>
<evidence type="ECO:0000313" key="5">
    <source>
        <dbReference type="EMBL" id="KAJ1912737.1"/>
    </source>
</evidence>
<dbReference type="SMART" id="SM00028">
    <property type="entry name" value="TPR"/>
    <property type="match status" value="9"/>
</dbReference>
<dbReference type="InterPro" id="IPR011990">
    <property type="entry name" value="TPR-like_helical_dom_sf"/>
</dbReference>
<organism evidence="5 6">
    <name type="scientific">Tieghemiomyces parasiticus</name>
    <dbReference type="NCBI Taxonomy" id="78921"/>
    <lineage>
        <taxon>Eukaryota</taxon>
        <taxon>Fungi</taxon>
        <taxon>Fungi incertae sedis</taxon>
        <taxon>Zoopagomycota</taxon>
        <taxon>Kickxellomycotina</taxon>
        <taxon>Dimargaritomycetes</taxon>
        <taxon>Dimargaritales</taxon>
        <taxon>Dimargaritaceae</taxon>
        <taxon>Tieghemiomyces</taxon>
    </lineage>
</organism>
<dbReference type="Pfam" id="PF13432">
    <property type="entry name" value="TPR_16"/>
    <property type="match status" value="1"/>
</dbReference>